<dbReference type="Gene3D" id="3.40.50.1110">
    <property type="entry name" value="SGNH hydrolase"/>
    <property type="match status" value="1"/>
</dbReference>
<dbReference type="InterPro" id="IPR051532">
    <property type="entry name" value="Ester_Hydrolysis_Enzymes"/>
</dbReference>
<feature type="domain" description="SGNH hydrolase-type esterase" evidence="1">
    <location>
        <begin position="47"/>
        <end position="217"/>
    </location>
</feature>
<dbReference type="InterPro" id="IPR013830">
    <property type="entry name" value="SGNH_hydro"/>
</dbReference>
<dbReference type="EMBL" id="VULO01000010">
    <property type="protein sequence ID" value="MSS84900.1"/>
    <property type="molecule type" value="Genomic_DNA"/>
</dbReference>
<dbReference type="PANTHER" id="PTHR30383">
    <property type="entry name" value="THIOESTERASE 1/PROTEASE 1/LYSOPHOSPHOLIPASE L1"/>
    <property type="match status" value="1"/>
</dbReference>
<dbReference type="AlphaFoldDB" id="A0A6N7VV82"/>
<comment type="caution">
    <text evidence="2">The sequence shown here is derived from an EMBL/GenBank/DDBJ whole genome shotgun (WGS) entry which is preliminary data.</text>
</comment>
<keyword evidence="3" id="KW-1185">Reference proteome</keyword>
<protein>
    <submittedName>
        <fullName evidence="2">SGNH/GDSL hydrolase family protein</fullName>
    </submittedName>
</protein>
<name>A0A6N7VV82_9ACTO</name>
<dbReference type="Proteomes" id="UP000470875">
    <property type="component" value="Unassembled WGS sequence"/>
</dbReference>
<dbReference type="GO" id="GO:0004622">
    <property type="term" value="F:phosphatidylcholine lysophospholipase activity"/>
    <property type="evidence" value="ECO:0007669"/>
    <property type="project" value="TreeGrafter"/>
</dbReference>
<gene>
    <name evidence="2" type="ORF">FYJ24_09005</name>
</gene>
<sequence>MNPFERLLISAEALWAQRSVKLAPEPPGERCGVSGLSQPGRPLHLVAVGDSLVAGSGVDHQSEALTPLLAGLIAQTVGAPVKWETRAQLGATIRRVRYRYLPEVTGKPDYLFICAGTNDIMARRSIQEWCDDLSATLDEALTRGQKVFVCSSGQPHNSPALPKALREALGRQIDAQTEASIEICRERGVPFTNVSRAPLPEGFWATDGFHPSRIGYEFAAKMLVDSLFPQKNQ</sequence>
<accession>A0A6N7VV82</accession>
<reference evidence="2 3" key="1">
    <citation type="submission" date="2019-08" db="EMBL/GenBank/DDBJ databases">
        <title>In-depth cultivation of the pig gut microbiome towards novel bacterial diversity and tailored functional studies.</title>
        <authorList>
            <person name="Wylensek D."/>
            <person name="Hitch T.C.A."/>
            <person name="Clavel T."/>
        </authorList>
    </citation>
    <scope>NUCLEOTIDE SEQUENCE [LARGE SCALE GENOMIC DNA]</scope>
    <source>
        <strain evidence="2 3">WB03_NA08</strain>
    </source>
</reference>
<dbReference type="InterPro" id="IPR036514">
    <property type="entry name" value="SGNH_hydro_sf"/>
</dbReference>
<dbReference type="PANTHER" id="PTHR30383:SF5">
    <property type="entry name" value="SGNH HYDROLASE-TYPE ESTERASE DOMAIN-CONTAINING PROTEIN"/>
    <property type="match status" value="1"/>
</dbReference>
<evidence type="ECO:0000313" key="2">
    <source>
        <dbReference type="EMBL" id="MSS84900.1"/>
    </source>
</evidence>
<evidence type="ECO:0000313" key="3">
    <source>
        <dbReference type="Proteomes" id="UP000470875"/>
    </source>
</evidence>
<organism evidence="2 3">
    <name type="scientific">Scrofimicrobium canadense</name>
    <dbReference type="NCBI Taxonomy" id="2652290"/>
    <lineage>
        <taxon>Bacteria</taxon>
        <taxon>Bacillati</taxon>
        <taxon>Actinomycetota</taxon>
        <taxon>Actinomycetes</taxon>
        <taxon>Actinomycetales</taxon>
        <taxon>Actinomycetaceae</taxon>
        <taxon>Scrofimicrobium</taxon>
    </lineage>
</organism>
<proteinExistence type="predicted"/>
<keyword evidence="2" id="KW-0378">Hydrolase</keyword>
<dbReference type="CDD" id="cd01836">
    <property type="entry name" value="FeeA_FeeB_like"/>
    <property type="match status" value="1"/>
</dbReference>
<evidence type="ECO:0000259" key="1">
    <source>
        <dbReference type="Pfam" id="PF13472"/>
    </source>
</evidence>
<dbReference type="SUPFAM" id="SSF52266">
    <property type="entry name" value="SGNH hydrolase"/>
    <property type="match status" value="1"/>
</dbReference>
<dbReference type="Pfam" id="PF13472">
    <property type="entry name" value="Lipase_GDSL_2"/>
    <property type="match status" value="1"/>
</dbReference>